<sequence>MRGIRTVIPPKLVSEDVGFSSDPTKMGLTFTTSFHSKMLPPPSVLIDFFPKKSKKFWVPSKLASEDGGLTSGQAKIGLRSKPLLHFFTAKS</sequence>
<keyword evidence="2" id="KW-1185">Reference proteome</keyword>
<protein>
    <submittedName>
        <fullName evidence="1">Uncharacterized protein</fullName>
    </submittedName>
</protein>
<organism evidence="1 2">
    <name type="scientific">Popillia japonica</name>
    <name type="common">Japanese beetle</name>
    <dbReference type="NCBI Taxonomy" id="7064"/>
    <lineage>
        <taxon>Eukaryota</taxon>
        <taxon>Metazoa</taxon>
        <taxon>Ecdysozoa</taxon>
        <taxon>Arthropoda</taxon>
        <taxon>Hexapoda</taxon>
        <taxon>Insecta</taxon>
        <taxon>Pterygota</taxon>
        <taxon>Neoptera</taxon>
        <taxon>Endopterygota</taxon>
        <taxon>Coleoptera</taxon>
        <taxon>Polyphaga</taxon>
        <taxon>Scarabaeiformia</taxon>
        <taxon>Scarabaeidae</taxon>
        <taxon>Rutelinae</taxon>
        <taxon>Popillia</taxon>
    </lineage>
</organism>
<comment type="caution">
    <text evidence="1">The sequence shown here is derived from an EMBL/GenBank/DDBJ whole genome shotgun (WGS) entry which is preliminary data.</text>
</comment>
<proteinExistence type="predicted"/>
<dbReference type="EMBL" id="JASPKY010000003">
    <property type="protein sequence ID" value="KAK9758590.1"/>
    <property type="molecule type" value="Genomic_DNA"/>
</dbReference>
<reference evidence="1 2" key="1">
    <citation type="journal article" date="2024" name="BMC Genomics">
        <title>De novo assembly and annotation of Popillia japonica's genome with initial clues to its potential as an invasive pest.</title>
        <authorList>
            <person name="Cucini C."/>
            <person name="Boschi S."/>
            <person name="Funari R."/>
            <person name="Cardaioli E."/>
            <person name="Iannotti N."/>
            <person name="Marturano G."/>
            <person name="Paoli F."/>
            <person name="Bruttini M."/>
            <person name="Carapelli A."/>
            <person name="Frati F."/>
            <person name="Nardi F."/>
        </authorList>
    </citation>
    <scope>NUCLEOTIDE SEQUENCE [LARGE SCALE GENOMIC DNA]</scope>
    <source>
        <strain evidence="1">DMR45628</strain>
    </source>
</reference>
<name>A0AAW1NKQ0_POPJA</name>
<dbReference type="AlphaFoldDB" id="A0AAW1NKQ0"/>
<evidence type="ECO:0000313" key="2">
    <source>
        <dbReference type="Proteomes" id="UP001458880"/>
    </source>
</evidence>
<evidence type="ECO:0000313" key="1">
    <source>
        <dbReference type="EMBL" id="KAK9758590.1"/>
    </source>
</evidence>
<accession>A0AAW1NKQ0</accession>
<gene>
    <name evidence="1" type="ORF">QE152_g346</name>
</gene>
<dbReference type="Proteomes" id="UP001458880">
    <property type="component" value="Unassembled WGS sequence"/>
</dbReference>